<dbReference type="AlphaFoldDB" id="A0A0G3GN08"/>
<dbReference type="PANTHER" id="PTHR42802">
    <property type="entry name" value="MONOOXYGENASE"/>
    <property type="match status" value="1"/>
</dbReference>
<keyword evidence="5" id="KW-0274">FAD</keyword>
<evidence type="ECO:0000256" key="1">
    <source>
        <dbReference type="ARBA" id="ARBA00001974"/>
    </source>
</evidence>
<evidence type="ECO:0000256" key="5">
    <source>
        <dbReference type="ARBA" id="ARBA00022827"/>
    </source>
</evidence>
<sequence length="419" mass="46672">MQGTPDYYEMINIGFGPAGIALACALEEAPHRPLETGQCLFLEKHSNCAWHPEFLLDGTDINHHLLRDLVTPRNPQSRHSFAMYLKEHGRLYQFGLLGRPASRNEWSDYVSWVGQAFAAHVHYEEEVQEIRPVMEDGEITLLRVMTSKGQYLTRNLVLSSGSTPNIPRQFAQLDSARIIHTSRYLSSLGRLDRQGAWSFAVIGSGQSAGESIVDLLNRFPNAQVTSIHRSSGFKIAQLGQFPNQAFHPERVAYFHKLGQAEKAMILEEVKSTNYSGIDVDESQALYSLFYEGLVSNKPRLALKIFTQVESASPTEAGVTLDLCDPYTQEHSSLDADYVILGTGYQQDYIPSLLSQLQPWLSLGSDNGVRVEQNYKLTTTASFQPAIFVNGLSERSHGIGEGQSFSLLAMRAGILTHSLF</sequence>
<accession>A0A0G3GN08</accession>
<dbReference type="InterPro" id="IPR025700">
    <property type="entry name" value="Lys/Orn_oxygenase"/>
</dbReference>
<keyword evidence="7" id="KW-0560">Oxidoreductase</keyword>
<comment type="similarity">
    <text evidence="3">Belongs to the lysine N(6)-hydroxylase/L-ornithine N(5)-oxygenase family.</text>
</comment>
<gene>
    <name evidence="8" type="ORF">VM99_23780</name>
</gene>
<reference evidence="9" key="2">
    <citation type="submission" date="2015-03" db="EMBL/GenBank/DDBJ databases">
        <authorList>
            <person name="Deng P."/>
            <person name="Lu S."/>
        </authorList>
    </citation>
    <scope>NUCLEOTIDE SEQUENCE [LARGE SCALE GENOMIC DNA]</scope>
    <source>
        <strain evidence="9">UFB2</strain>
    </source>
</reference>
<reference evidence="8 9" key="1">
    <citation type="journal article" date="2015" name="Stand. Genomic Sci.">
        <title>Complete genome of Pseudomonas chlororaphis strain UFB2, a soil bacterium with antibacterial activity against bacterial canker pathogen of tomato.</title>
        <authorList>
            <person name="Deng P."/>
            <person name="Wang X."/>
            <person name="Baird S.M."/>
            <person name="Lu S.E."/>
        </authorList>
    </citation>
    <scope>NUCLEOTIDE SEQUENCE [LARGE SCALE GENOMIC DNA]</scope>
    <source>
        <strain evidence="8 9">UFB2</strain>
    </source>
</reference>
<keyword evidence="6" id="KW-0521">NADP</keyword>
<evidence type="ECO:0000313" key="8">
    <source>
        <dbReference type="EMBL" id="AKK00938.1"/>
    </source>
</evidence>
<comment type="pathway">
    <text evidence="2">Siderophore biosynthesis.</text>
</comment>
<protein>
    <submittedName>
        <fullName evidence="8">Uncharacterized protein</fullName>
    </submittedName>
</protein>
<dbReference type="SUPFAM" id="SSF51905">
    <property type="entry name" value="FAD/NAD(P)-binding domain"/>
    <property type="match status" value="1"/>
</dbReference>
<evidence type="ECO:0000256" key="2">
    <source>
        <dbReference type="ARBA" id="ARBA00004924"/>
    </source>
</evidence>
<name>A0A0G3GN08_9PSED</name>
<keyword evidence="4" id="KW-0285">Flavoprotein</keyword>
<evidence type="ECO:0000256" key="6">
    <source>
        <dbReference type="ARBA" id="ARBA00022857"/>
    </source>
</evidence>
<evidence type="ECO:0000256" key="3">
    <source>
        <dbReference type="ARBA" id="ARBA00007588"/>
    </source>
</evidence>
<dbReference type="GO" id="GO:0016491">
    <property type="term" value="F:oxidoreductase activity"/>
    <property type="evidence" value="ECO:0007669"/>
    <property type="project" value="UniProtKB-KW"/>
</dbReference>
<dbReference type="GO" id="GO:0006879">
    <property type="term" value="P:intracellular iron ion homeostasis"/>
    <property type="evidence" value="ECO:0007669"/>
    <property type="project" value="TreeGrafter"/>
</dbReference>
<dbReference type="EMBL" id="CP011020">
    <property type="protein sequence ID" value="AKK00938.1"/>
    <property type="molecule type" value="Genomic_DNA"/>
</dbReference>
<dbReference type="Gene3D" id="3.50.50.60">
    <property type="entry name" value="FAD/NAD(P)-binding domain"/>
    <property type="match status" value="1"/>
</dbReference>
<dbReference type="Proteomes" id="UP000035212">
    <property type="component" value="Chromosome"/>
</dbReference>
<dbReference type="PANTHER" id="PTHR42802:SF1">
    <property type="entry name" value="L-ORNITHINE N(5)-MONOOXYGENASE"/>
    <property type="match status" value="1"/>
</dbReference>
<comment type="cofactor">
    <cofactor evidence="1">
        <name>FAD</name>
        <dbReference type="ChEBI" id="CHEBI:57692"/>
    </cofactor>
</comment>
<evidence type="ECO:0000256" key="7">
    <source>
        <dbReference type="ARBA" id="ARBA00023002"/>
    </source>
</evidence>
<evidence type="ECO:0000256" key="4">
    <source>
        <dbReference type="ARBA" id="ARBA00022630"/>
    </source>
</evidence>
<dbReference type="Pfam" id="PF13434">
    <property type="entry name" value="Lys_Orn_oxgnase"/>
    <property type="match status" value="1"/>
</dbReference>
<dbReference type="InterPro" id="IPR036188">
    <property type="entry name" value="FAD/NAD-bd_sf"/>
</dbReference>
<organism evidence="8 9">
    <name type="scientific">Pseudomonas chlororaphis</name>
    <dbReference type="NCBI Taxonomy" id="587753"/>
    <lineage>
        <taxon>Bacteria</taxon>
        <taxon>Pseudomonadati</taxon>
        <taxon>Pseudomonadota</taxon>
        <taxon>Gammaproteobacteria</taxon>
        <taxon>Pseudomonadales</taxon>
        <taxon>Pseudomonadaceae</taxon>
        <taxon>Pseudomonas</taxon>
    </lineage>
</organism>
<proteinExistence type="inferred from homology"/>
<evidence type="ECO:0000313" key="9">
    <source>
        <dbReference type="Proteomes" id="UP000035212"/>
    </source>
</evidence>
<dbReference type="PATRIC" id="fig|587753.11.peg.4876"/>